<reference evidence="2 3" key="1">
    <citation type="journal article" date="2014" name="Front. Genet.">
        <title>Genome and metabolic network of "Candidatus Phaeomarinobacter ectocarpi" Ec32, a new candidate genus of Alphaproteobacteria frequently associated with brown algae.</title>
        <authorList>
            <person name="Dittami S.M."/>
            <person name="Barbeyron T."/>
            <person name="Boyen C."/>
            <person name="Cambefort J."/>
            <person name="Collet G."/>
            <person name="Delage L."/>
            <person name="Gobet A."/>
            <person name="Groisillier A."/>
            <person name="Leblanc C."/>
            <person name="Michel G."/>
            <person name="Scornet D."/>
            <person name="Siegel A."/>
            <person name="Tapia J.E."/>
            <person name="Tonon T."/>
        </authorList>
    </citation>
    <scope>NUCLEOTIDE SEQUENCE [LARGE SCALE GENOMIC DNA]</scope>
    <source>
        <strain evidence="2 3">Ec32</strain>
    </source>
</reference>
<keyword evidence="3" id="KW-1185">Reference proteome</keyword>
<dbReference type="HOGENOM" id="CLU_1105568_0_0_5"/>
<organism evidence="2 3">
    <name type="scientific">Candidatus Phaeomarinibacter ectocarpi</name>
    <dbReference type="NCBI Taxonomy" id="1458461"/>
    <lineage>
        <taxon>Bacteria</taxon>
        <taxon>Pseudomonadati</taxon>
        <taxon>Pseudomonadota</taxon>
        <taxon>Alphaproteobacteria</taxon>
        <taxon>Hyphomicrobiales</taxon>
        <taxon>Parvibaculaceae</taxon>
        <taxon>Candidatus Phaeomarinibacter</taxon>
    </lineage>
</organism>
<evidence type="ECO:0000256" key="1">
    <source>
        <dbReference type="SAM" id="SignalP"/>
    </source>
</evidence>
<keyword evidence="1" id="KW-0732">Signal</keyword>
<feature type="chain" id="PRO_5004959909" evidence="1">
    <location>
        <begin position="22"/>
        <end position="251"/>
    </location>
</feature>
<gene>
    <name evidence="2" type="ORF">BN1012_Phect169</name>
</gene>
<dbReference type="KEGG" id="pect:BN1012_Phect169"/>
<evidence type="ECO:0000313" key="2">
    <source>
        <dbReference type="EMBL" id="CDO58383.1"/>
    </source>
</evidence>
<dbReference type="Proteomes" id="UP000032160">
    <property type="component" value="Chromosome I"/>
</dbReference>
<dbReference type="EMBL" id="HG966617">
    <property type="protein sequence ID" value="CDO58383.1"/>
    <property type="molecule type" value="Genomic_DNA"/>
</dbReference>
<dbReference type="AlphaFoldDB" id="X5M632"/>
<evidence type="ECO:0000313" key="3">
    <source>
        <dbReference type="Proteomes" id="UP000032160"/>
    </source>
</evidence>
<name>X5M632_9HYPH</name>
<dbReference type="STRING" id="1458461.BN1012_Phect169"/>
<accession>X5M632</accession>
<proteinExistence type="predicted"/>
<feature type="signal peptide" evidence="1">
    <location>
        <begin position="1"/>
        <end position="21"/>
    </location>
</feature>
<sequence>MQALMATSIAVFAALSSAAYAQEATTGGATTGGVGADAIVDAIADTDASDASSAAPTLPTSTVLNGQINLNSVISDVKVVYDDGSGVDATAASFANDFTAATRGSTLDLTSNQTNDGQVRAKVDVTVDTIDGYVGANSVAIGNKVLAGSNFTGSNMAIGQTNNARVTATTNLTTSDGWGQVHGSATAIGNSVHGAAAGYGNEAPLNATSNQTNNANIKSSVNLKTDNTNHAAFSSIQATSIGNTATYGSDW</sequence>
<protein>
    <submittedName>
        <fullName evidence="2">Uncharacterized protein</fullName>
    </submittedName>
</protein>